<accession>A0A287BL92</accession>
<keyword evidence="2" id="KW-1185">Reference proteome</keyword>
<evidence type="ECO:0000313" key="2">
    <source>
        <dbReference type="Proteomes" id="UP000008227"/>
    </source>
</evidence>
<protein>
    <submittedName>
        <fullName evidence="1">Uncharacterized protein</fullName>
    </submittedName>
</protein>
<dbReference type="AlphaFoldDB" id="A0A8D0S7P2"/>
<reference evidence="2" key="1">
    <citation type="submission" date="2009-11" db="EMBL/GenBank/DDBJ databases">
        <authorList>
            <consortium name="Porcine genome sequencing project"/>
        </authorList>
    </citation>
    <scope>NUCLEOTIDE SEQUENCE [LARGE SCALE GENOMIC DNA]</scope>
    <source>
        <strain evidence="2">Duroc</strain>
    </source>
</reference>
<dbReference type="Ensembl" id="ENSSSCT00000059767.2">
    <property type="protein sequence ID" value="ENSSSCP00000057285.2"/>
    <property type="gene ID" value="ENSSSCG00000033472.2"/>
</dbReference>
<sequence length="83" mass="9263">MPDPQPTEQSFGQHLKSHRAPTFIPTLRVLGASLPFKESLCTFILESCHTAVVSFLLSSTWVLGMPQLQRPQSLRAAIFLELL</sequence>
<organism evidence="1 2">
    <name type="scientific">Sus scrofa</name>
    <name type="common">Pig</name>
    <dbReference type="NCBI Taxonomy" id="9823"/>
    <lineage>
        <taxon>Eukaryota</taxon>
        <taxon>Metazoa</taxon>
        <taxon>Chordata</taxon>
        <taxon>Craniata</taxon>
        <taxon>Vertebrata</taxon>
        <taxon>Euteleostomi</taxon>
        <taxon>Mammalia</taxon>
        <taxon>Eutheria</taxon>
        <taxon>Laurasiatheria</taxon>
        <taxon>Artiodactyla</taxon>
        <taxon>Suina</taxon>
        <taxon>Suidae</taxon>
        <taxon>Sus</taxon>
    </lineage>
</organism>
<proteinExistence type="predicted"/>
<reference evidence="1" key="3">
    <citation type="submission" date="2025-08" db="UniProtKB">
        <authorList>
            <consortium name="Ensembl"/>
        </authorList>
    </citation>
    <scope>IDENTIFICATION</scope>
</reference>
<reference evidence="1" key="2">
    <citation type="journal article" date="2020" name="Gigascience">
        <title>An improved pig reference genome sequence to enable pig genetics and genomics research.</title>
        <authorList>
            <person name="Warr A."/>
            <person name="Affara N."/>
            <person name="Aken B."/>
            <person name="Beiki H."/>
            <person name="Bickhart D.M."/>
            <person name="Billis K."/>
            <person name="Chow W."/>
            <person name="Eory L."/>
            <person name="Finlayson H.A."/>
            <person name="Flicek P."/>
            <person name="Giron C.G."/>
            <person name="Griffin D.K."/>
            <person name="Hall R."/>
            <person name="Hannum G."/>
            <person name="Hourlier T."/>
            <person name="Howe K."/>
            <person name="Hume D.A."/>
            <person name="Izuogu O."/>
            <person name="Kim K."/>
            <person name="Koren S."/>
            <person name="Liu H."/>
            <person name="Manchanda N."/>
            <person name="Martin F.J."/>
            <person name="Nonneman D.J."/>
            <person name="O'Connor R.E."/>
            <person name="Phillippy A.M."/>
            <person name="Rohrer G.A."/>
            <person name="Rosen B.D."/>
            <person name="Rund L.A."/>
            <person name="Sargent C.A."/>
            <person name="Schook L.B."/>
            <person name="Schroeder S.G."/>
            <person name="Schwartz A.S."/>
            <person name="Skinner B.M."/>
            <person name="Talbot R."/>
            <person name="Tseng E."/>
            <person name="Tuggle C.K."/>
            <person name="Watson M."/>
            <person name="Smith T.P.L."/>
            <person name="Archibald A.L."/>
        </authorList>
    </citation>
    <scope>NUCLEOTIDE SEQUENCE [LARGE SCALE GENOMIC DNA]</scope>
    <source>
        <strain evidence="1">Duroc</strain>
    </source>
</reference>
<evidence type="ECO:0000313" key="1">
    <source>
        <dbReference type="Ensembl" id="ENSSSCP00000057285.2"/>
    </source>
</evidence>
<reference evidence="1" key="4">
    <citation type="submission" date="2025-09" db="UniProtKB">
        <authorList>
            <consortium name="Ensembl"/>
        </authorList>
    </citation>
    <scope>IDENTIFICATION</scope>
</reference>
<dbReference type="Proteomes" id="UP000008227">
    <property type="component" value="Chromosome 1"/>
</dbReference>
<dbReference type="GeneTree" id="ENSGT01070000257298"/>
<accession>A0A8D0S7P2</accession>
<name>A0A8D0S7P2_PIG</name>